<evidence type="ECO:0000313" key="1">
    <source>
        <dbReference type="EMBL" id="MBK0369323.1"/>
    </source>
</evidence>
<organism evidence="1 2">
    <name type="scientific">Flavobacterium agrisoli</name>
    <dbReference type="NCBI Taxonomy" id="2793066"/>
    <lineage>
        <taxon>Bacteria</taxon>
        <taxon>Pseudomonadati</taxon>
        <taxon>Bacteroidota</taxon>
        <taxon>Flavobacteriia</taxon>
        <taxon>Flavobacteriales</taxon>
        <taxon>Flavobacteriaceae</taxon>
        <taxon>Flavobacterium</taxon>
    </lineage>
</organism>
<dbReference type="EMBL" id="JAEHFV010000002">
    <property type="protein sequence ID" value="MBK0369323.1"/>
    <property type="molecule type" value="Genomic_DNA"/>
</dbReference>
<sequence>MALIVGCLASCKNNETVEPVSTTDEDMMTKTDTAYVVPADSTVIDSTTMVNP</sequence>
<evidence type="ECO:0000313" key="2">
    <source>
        <dbReference type="Proteomes" id="UP000609172"/>
    </source>
</evidence>
<comment type="caution">
    <text evidence="1">The sequence shown here is derived from an EMBL/GenBank/DDBJ whole genome shotgun (WGS) entry which is preliminary data.</text>
</comment>
<name>A0A934PLU8_9FLAO</name>
<proteinExistence type="predicted"/>
<gene>
    <name evidence="1" type="ORF">I5M07_05670</name>
</gene>
<protein>
    <submittedName>
        <fullName evidence="1">Uncharacterized protein</fullName>
    </submittedName>
</protein>
<keyword evidence="2" id="KW-1185">Reference proteome</keyword>
<accession>A0A934PLU8</accession>
<dbReference type="RefSeq" id="WP_200105254.1">
    <property type="nucleotide sequence ID" value="NZ_JAEHFV010000002.1"/>
</dbReference>
<dbReference type="Proteomes" id="UP000609172">
    <property type="component" value="Unassembled WGS sequence"/>
</dbReference>
<dbReference type="AlphaFoldDB" id="A0A934PLU8"/>
<reference evidence="1" key="1">
    <citation type="submission" date="2020-12" db="EMBL/GenBank/DDBJ databases">
        <title>Bacterial novel species Flavobacterium sp. SE-1-e isolated from soil.</title>
        <authorList>
            <person name="Jung H.-Y."/>
        </authorList>
    </citation>
    <scope>NUCLEOTIDE SEQUENCE</scope>
    <source>
        <strain evidence="1">SE-1-e</strain>
    </source>
</reference>